<feature type="domain" description="NAD(P)-binding" evidence="1">
    <location>
        <begin position="75"/>
        <end position="447"/>
    </location>
</feature>
<dbReference type="Gene3D" id="3.40.50.720">
    <property type="entry name" value="NAD(P)-binding Rossmann-like Domain"/>
    <property type="match status" value="1"/>
</dbReference>
<dbReference type="Pfam" id="PF16363">
    <property type="entry name" value="GDP_Man_Dehyd"/>
    <property type="match status" value="1"/>
</dbReference>
<reference evidence="2 3" key="1">
    <citation type="submission" date="2024-06" db="EMBL/GenBank/DDBJ databases">
        <title>Complete genome of Phlyctema vagabunda strain 19-DSS-EL-015.</title>
        <authorList>
            <person name="Fiorenzani C."/>
        </authorList>
    </citation>
    <scope>NUCLEOTIDE SEQUENCE [LARGE SCALE GENOMIC DNA]</scope>
    <source>
        <strain evidence="2 3">19-DSS-EL-015</strain>
    </source>
</reference>
<dbReference type="PANTHER" id="PTHR43725:SF3">
    <property type="entry name" value="UDP-GLUCOSE 4-EPIMERASE (EUROFUNG)"/>
    <property type="match status" value="1"/>
</dbReference>
<name>A0ABR4PMY6_9HELO</name>
<keyword evidence="3" id="KW-1185">Reference proteome</keyword>
<dbReference type="SUPFAM" id="SSF51735">
    <property type="entry name" value="NAD(P)-binding Rossmann-fold domains"/>
    <property type="match status" value="1"/>
</dbReference>
<protein>
    <submittedName>
        <fullName evidence="2">UDP-glucose 4-epimerase</fullName>
    </submittedName>
</protein>
<dbReference type="PANTHER" id="PTHR43725">
    <property type="entry name" value="UDP-GLUCOSE 4-EPIMERASE"/>
    <property type="match status" value="1"/>
</dbReference>
<gene>
    <name evidence="2" type="ORF">PVAG01_03977</name>
</gene>
<evidence type="ECO:0000259" key="1">
    <source>
        <dbReference type="Pfam" id="PF16363"/>
    </source>
</evidence>
<dbReference type="Gene3D" id="3.90.25.10">
    <property type="entry name" value="UDP-galactose 4-epimerase, domain 1"/>
    <property type="match status" value="1"/>
</dbReference>
<accession>A0ABR4PMY6</accession>
<evidence type="ECO:0000313" key="2">
    <source>
        <dbReference type="EMBL" id="KAL3424696.1"/>
    </source>
</evidence>
<dbReference type="Proteomes" id="UP001629113">
    <property type="component" value="Unassembled WGS sequence"/>
</dbReference>
<dbReference type="InterPro" id="IPR016040">
    <property type="entry name" value="NAD(P)-bd_dom"/>
</dbReference>
<proteinExistence type="predicted"/>
<sequence length="457" mass="49887">MACHHDSHTSSPTTLYSDPDEFVPLDLSFDSEVSSLRGSRSSSIFGHETTRILESSIYSESFPDLPLPDRQYIAVVGGLGYIGSHTSLELLKGGYNIIIIDNFSNSYRGVYGRIQTLVDQYYRTRCGPAPLMILHEADYRDAKAMKNILEQYIEEPHGVNTPSEEHVLSSRIKGVIHFAAYKSVSESIKNPLSYYLNNVAGTVEFCSMLNSFNIKTFIFSSSATVYGSIANSGKSLREEYCTHATETFVDEDGKMRTTDAGSSGLTNPYGRSKWMCEAILSDLAIADPEWTIVALRYFNPVGCDESGLLGEDPRGAPTNLLPVVVKVMTGQSALVNVYGTDYPTPDGTAIRDFIHVTDLAHGHIAALAAAASGRVAKGFRTYNLGSGTGNSVLDVVTALEAVSSSKIPLNMAARRDGDVGICVAMPSRAEVELQWTTKKSLDTCCRDIWNFLERSKA</sequence>
<dbReference type="InterPro" id="IPR036291">
    <property type="entry name" value="NAD(P)-bd_dom_sf"/>
</dbReference>
<evidence type="ECO:0000313" key="3">
    <source>
        <dbReference type="Proteomes" id="UP001629113"/>
    </source>
</evidence>
<comment type="caution">
    <text evidence="2">The sequence shown here is derived from an EMBL/GenBank/DDBJ whole genome shotgun (WGS) entry which is preliminary data.</text>
</comment>
<dbReference type="EMBL" id="JBFCZG010000003">
    <property type="protein sequence ID" value="KAL3424696.1"/>
    <property type="molecule type" value="Genomic_DNA"/>
</dbReference>
<organism evidence="2 3">
    <name type="scientific">Phlyctema vagabunda</name>
    <dbReference type="NCBI Taxonomy" id="108571"/>
    <lineage>
        <taxon>Eukaryota</taxon>
        <taxon>Fungi</taxon>
        <taxon>Dikarya</taxon>
        <taxon>Ascomycota</taxon>
        <taxon>Pezizomycotina</taxon>
        <taxon>Leotiomycetes</taxon>
        <taxon>Helotiales</taxon>
        <taxon>Dermateaceae</taxon>
        <taxon>Phlyctema</taxon>
    </lineage>
</organism>